<organism evidence="2 3">
    <name type="scientific">Camelina sativa</name>
    <name type="common">False flax</name>
    <name type="synonym">Myagrum sativum</name>
    <dbReference type="NCBI Taxonomy" id="90675"/>
    <lineage>
        <taxon>Eukaryota</taxon>
        <taxon>Viridiplantae</taxon>
        <taxon>Streptophyta</taxon>
        <taxon>Embryophyta</taxon>
        <taxon>Tracheophyta</taxon>
        <taxon>Spermatophyta</taxon>
        <taxon>Magnoliopsida</taxon>
        <taxon>eudicotyledons</taxon>
        <taxon>Gunneridae</taxon>
        <taxon>Pentapetalae</taxon>
        <taxon>rosids</taxon>
        <taxon>malvids</taxon>
        <taxon>Brassicales</taxon>
        <taxon>Brassicaceae</taxon>
        <taxon>Camelineae</taxon>
        <taxon>Camelina</taxon>
    </lineage>
</organism>
<dbReference type="RefSeq" id="XP_010505784.1">
    <property type="nucleotide sequence ID" value="XM_010507482.2"/>
</dbReference>
<evidence type="ECO:0000313" key="2">
    <source>
        <dbReference type="Proteomes" id="UP000694864"/>
    </source>
</evidence>
<dbReference type="PANTHER" id="PTHR15852:SF54">
    <property type="entry name" value="PROTEIN SSUH2 HOMOLOG"/>
    <property type="match status" value="1"/>
</dbReference>
<accession>A0ABM0YTU7</accession>
<gene>
    <name evidence="3" type="primary">LOC104782524</name>
</gene>
<name>A0ABM0YTU7_CAMSA</name>
<proteinExistence type="predicted"/>
<dbReference type="Proteomes" id="UP000694864">
    <property type="component" value="Chromosome 1"/>
</dbReference>
<dbReference type="PANTHER" id="PTHR15852">
    <property type="entry name" value="PLASTID TRANSCRIPTIONALLY ACTIVE PROTEIN"/>
    <property type="match status" value="1"/>
</dbReference>
<dbReference type="GeneID" id="104782524"/>
<sequence>MAAHACLPPPAAMAVRPEEGVPNSKPTQSQPRLYLTKPSWRVRTQQSGAKTCVKRREKDRCVICHGTGRVDCFNCSGKGRTNCVDVEMLPRGEWPKWCRSCGGSGLSDCSRCLGTGEYRYIMGFRFLNQEDDVDPP</sequence>
<evidence type="ECO:0000313" key="3">
    <source>
        <dbReference type="RefSeq" id="XP_010505784.1"/>
    </source>
</evidence>
<feature type="region of interest" description="Disordered" evidence="1">
    <location>
        <begin position="1"/>
        <end position="31"/>
    </location>
</feature>
<protein>
    <submittedName>
        <fullName evidence="3">Uncharacterized protein LOC104782524 isoform X1</fullName>
    </submittedName>
</protein>
<dbReference type="SUPFAM" id="SSF57938">
    <property type="entry name" value="DnaJ/Hsp40 cysteine-rich domain"/>
    <property type="match status" value="1"/>
</dbReference>
<reference evidence="2" key="1">
    <citation type="journal article" date="2014" name="Nat. Commun.">
        <title>The emerging biofuel crop Camelina sativa retains a highly undifferentiated hexaploid genome structure.</title>
        <authorList>
            <person name="Kagale S."/>
            <person name="Koh C."/>
            <person name="Nixon J."/>
            <person name="Bollina V."/>
            <person name="Clarke W.E."/>
            <person name="Tuteja R."/>
            <person name="Spillane C."/>
            <person name="Robinson S.J."/>
            <person name="Links M.G."/>
            <person name="Clarke C."/>
            <person name="Higgins E.E."/>
            <person name="Huebert T."/>
            <person name="Sharpe A.G."/>
            <person name="Parkin I.A."/>
        </authorList>
    </citation>
    <scope>NUCLEOTIDE SEQUENCE [LARGE SCALE GENOMIC DNA]</scope>
    <source>
        <strain evidence="2">cv. DH55</strain>
    </source>
</reference>
<dbReference type="InterPro" id="IPR036410">
    <property type="entry name" value="HSP_DnaJ_Cys-rich_dom_sf"/>
</dbReference>
<keyword evidence="2" id="KW-1185">Reference proteome</keyword>
<evidence type="ECO:0000256" key="1">
    <source>
        <dbReference type="SAM" id="MobiDB-lite"/>
    </source>
</evidence>
<reference evidence="3" key="2">
    <citation type="submission" date="2025-08" db="UniProtKB">
        <authorList>
            <consortium name="RefSeq"/>
        </authorList>
    </citation>
    <scope>IDENTIFICATION</scope>
    <source>
        <tissue evidence="3">Leaf</tissue>
    </source>
</reference>